<dbReference type="Pfam" id="PF14322">
    <property type="entry name" value="SusD-like_3"/>
    <property type="match status" value="1"/>
</dbReference>
<dbReference type="InterPro" id="IPR033985">
    <property type="entry name" value="SusD-like_N"/>
</dbReference>
<dbReference type="InterPro" id="IPR012944">
    <property type="entry name" value="SusD_RagB_dom"/>
</dbReference>
<evidence type="ECO:0000256" key="4">
    <source>
        <dbReference type="ARBA" id="ARBA00023136"/>
    </source>
</evidence>
<feature type="signal peptide" evidence="6">
    <location>
        <begin position="1"/>
        <end position="26"/>
    </location>
</feature>
<comment type="subcellular location">
    <subcellularLocation>
        <location evidence="1">Cell outer membrane</location>
    </subcellularLocation>
</comment>
<evidence type="ECO:0000256" key="3">
    <source>
        <dbReference type="ARBA" id="ARBA00022729"/>
    </source>
</evidence>
<dbReference type="InterPro" id="IPR011990">
    <property type="entry name" value="TPR-like_helical_dom_sf"/>
</dbReference>
<evidence type="ECO:0000313" key="10">
    <source>
        <dbReference type="Proteomes" id="UP000260644"/>
    </source>
</evidence>
<dbReference type="GO" id="GO:0009279">
    <property type="term" value="C:cell outer membrane"/>
    <property type="evidence" value="ECO:0007669"/>
    <property type="project" value="UniProtKB-SubCell"/>
</dbReference>
<dbReference type="Proteomes" id="UP000260644">
    <property type="component" value="Unassembled WGS sequence"/>
</dbReference>
<evidence type="ECO:0000259" key="7">
    <source>
        <dbReference type="Pfam" id="PF07980"/>
    </source>
</evidence>
<feature type="domain" description="SusD-like N-terminal" evidence="8">
    <location>
        <begin position="25"/>
        <end position="236"/>
    </location>
</feature>
<keyword evidence="3 6" id="KW-0732">Signal</keyword>
<keyword evidence="4" id="KW-0472">Membrane</keyword>
<keyword evidence="10" id="KW-1185">Reference proteome</keyword>
<evidence type="ECO:0000256" key="1">
    <source>
        <dbReference type="ARBA" id="ARBA00004442"/>
    </source>
</evidence>
<dbReference type="Gene3D" id="1.25.40.390">
    <property type="match status" value="1"/>
</dbReference>
<proteinExistence type="inferred from homology"/>
<gene>
    <name evidence="9" type="ORF">DVR12_23090</name>
</gene>
<protein>
    <submittedName>
        <fullName evidence="9">RagB/SusD family nutrient uptake outer membrane protein</fullName>
    </submittedName>
</protein>
<dbReference type="PROSITE" id="PS51257">
    <property type="entry name" value="PROKAR_LIPOPROTEIN"/>
    <property type="match status" value="1"/>
</dbReference>
<dbReference type="SUPFAM" id="SSF48452">
    <property type="entry name" value="TPR-like"/>
    <property type="match status" value="1"/>
</dbReference>
<evidence type="ECO:0000256" key="5">
    <source>
        <dbReference type="ARBA" id="ARBA00023237"/>
    </source>
</evidence>
<dbReference type="EMBL" id="QPMM01000013">
    <property type="protein sequence ID" value="RFS19522.1"/>
    <property type="molecule type" value="Genomic_DNA"/>
</dbReference>
<keyword evidence="5" id="KW-0998">Cell outer membrane</keyword>
<sequence>MTNMKNHFFLAIIVVVALVACNKSFLDTKPTNAIPDDQVFNSADNIETVINGTWSYMFEEFFTYAVPGYKSIDLTSDAMGSDIAVTQSYGLRDAYAFTEMVDNTKNRVNAFWTILYKVIDNCNNIIAKVDNATGDAGKKQRLKGQAYALRANCYLRLASLYQFNQTGSEKAVPIYTEPSGPASEGKPRATVAEVYAQVIADLKLAIPLLQNYQRNPTQKWKIDANVANGLLARAYLYNRQWSDAITAAVAARQGYTLMSGDDYNKGFNDLNNVEWIWGHGQTPNQSNASYNFHYLDVSSPASYYQSFMADPFFKNFFDSSDVRFKLFDWDTLPDQEGYLRYKKFRFRDPSALIGDLVLMRAAEMYLIEAEAYAQLGNPGKSAAALNALRDARSATHYQGAGSLMDTILIERRKELWGEGFAISDIIRTGGTVVRKPFLAYNGEDSIISVPRGNGTFVEVAAQGHLTLRQPDGNPFTPYSKYYLFAIPISEVQNNPNLNK</sequence>
<evidence type="ECO:0000313" key="9">
    <source>
        <dbReference type="EMBL" id="RFS19522.1"/>
    </source>
</evidence>
<dbReference type="Pfam" id="PF07980">
    <property type="entry name" value="SusD_RagB"/>
    <property type="match status" value="1"/>
</dbReference>
<evidence type="ECO:0000256" key="2">
    <source>
        <dbReference type="ARBA" id="ARBA00006275"/>
    </source>
</evidence>
<evidence type="ECO:0000256" key="6">
    <source>
        <dbReference type="SAM" id="SignalP"/>
    </source>
</evidence>
<reference evidence="9 10" key="1">
    <citation type="submission" date="2018-07" db="EMBL/GenBank/DDBJ databases">
        <title>Chitinophaga K2CV101002-2 sp. nov., isolated from a monsoon evergreen broad-leaved forest soil.</title>
        <authorList>
            <person name="Lv Y."/>
        </authorList>
    </citation>
    <scope>NUCLEOTIDE SEQUENCE [LARGE SCALE GENOMIC DNA]</scope>
    <source>
        <strain evidence="9 10">GDMCC 1.1288</strain>
    </source>
</reference>
<comment type="similarity">
    <text evidence="2">Belongs to the SusD family.</text>
</comment>
<accession>A0A3E1Y4H0</accession>
<name>A0A3E1Y4H0_9BACT</name>
<feature type="chain" id="PRO_5017607926" evidence="6">
    <location>
        <begin position="27"/>
        <end position="499"/>
    </location>
</feature>
<dbReference type="CDD" id="cd08977">
    <property type="entry name" value="SusD"/>
    <property type="match status" value="1"/>
</dbReference>
<comment type="caution">
    <text evidence="9">The sequence shown here is derived from an EMBL/GenBank/DDBJ whole genome shotgun (WGS) entry which is preliminary data.</text>
</comment>
<organism evidence="9 10">
    <name type="scientific">Chitinophaga silvatica</name>
    <dbReference type="NCBI Taxonomy" id="2282649"/>
    <lineage>
        <taxon>Bacteria</taxon>
        <taxon>Pseudomonadati</taxon>
        <taxon>Bacteroidota</taxon>
        <taxon>Chitinophagia</taxon>
        <taxon>Chitinophagales</taxon>
        <taxon>Chitinophagaceae</taxon>
        <taxon>Chitinophaga</taxon>
    </lineage>
</organism>
<evidence type="ECO:0000259" key="8">
    <source>
        <dbReference type="Pfam" id="PF14322"/>
    </source>
</evidence>
<feature type="domain" description="RagB/SusD" evidence="7">
    <location>
        <begin position="355"/>
        <end position="498"/>
    </location>
</feature>
<dbReference type="AlphaFoldDB" id="A0A3E1Y4H0"/>
<dbReference type="OrthoDB" id="630434at2"/>